<organism evidence="2 3">
    <name type="scientific">Saitozyma podzolica</name>
    <dbReference type="NCBI Taxonomy" id="1890683"/>
    <lineage>
        <taxon>Eukaryota</taxon>
        <taxon>Fungi</taxon>
        <taxon>Dikarya</taxon>
        <taxon>Basidiomycota</taxon>
        <taxon>Agaricomycotina</taxon>
        <taxon>Tremellomycetes</taxon>
        <taxon>Tremellales</taxon>
        <taxon>Trimorphomycetaceae</taxon>
        <taxon>Saitozyma</taxon>
    </lineage>
</organism>
<dbReference type="STRING" id="1890683.A0A427YGA9"/>
<sequence>MTDVGTSVPGSSILVLHSPALDPHPFIGRLIASPSLNQDDPAGLIPWRIDNKYYTADVHFRLQELLHDTPVSAEDIGVVLYLFENSPPNPLPAELTRLIVDQPRDIALAIRVKFASTEAALGEARRTEQSWEDVEEAFDELGMEVVDELASPEEDDERPIPPLEAVRQTLMTHMWPNMVRKPLGVRMPLATEEFESQGDDLEVEQGGEMDSSFPVTFQREAPAVQRADALFPSLSELRAQLPAASSVSGARGDPSGKLDPEGEDEDEYGNDNDNDEMTALDRLDVLGEAFGLEPDPEEYARLDEWLDDEEEARDHDYGFMPLEDEDDHIEFGEYQDVEEDSTGHRIAARDIETLDGFEDDFAGLAVPPGRAPLSQTIPLDPTPLLLHLQSIRAELMAVEDEDERRVRAGREVEAVMRGFGMDMDFADLEGEV</sequence>
<keyword evidence="3" id="KW-1185">Reference proteome</keyword>
<dbReference type="EMBL" id="RSCD01000011">
    <property type="protein sequence ID" value="RSH90128.1"/>
    <property type="molecule type" value="Genomic_DNA"/>
</dbReference>
<feature type="compositionally biased region" description="Acidic residues" evidence="1">
    <location>
        <begin position="261"/>
        <end position="274"/>
    </location>
</feature>
<dbReference type="OrthoDB" id="10261384at2759"/>
<gene>
    <name evidence="2" type="ORF">EHS25_001461</name>
</gene>
<name>A0A427YGA9_9TREE</name>
<reference evidence="2 3" key="1">
    <citation type="submission" date="2018-11" db="EMBL/GenBank/DDBJ databases">
        <title>Genome sequence of Saitozyma podzolica DSM 27192.</title>
        <authorList>
            <person name="Aliyu H."/>
            <person name="Gorte O."/>
            <person name="Ochsenreither K."/>
        </authorList>
    </citation>
    <scope>NUCLEOTIDE SEQUENCE [LARGE SCALE GENOMIC DNA]</scope>
    <source>
        <strain evidence="2 3">DSM 27192</strain>
    </source>
</reference>
<feature type="region of interest" description="Disordered" evidence="1">
    <location>
        <begin position="242"/>
        <end position="274"/>
    </location>
</feature>
<protein>
    <submittedName>
        <fullName evidence="2">Uncharacterized protein</fullName>
    </submittedName>
</protein>
<dbReference type="AlphaFoldDB" id="A0A427YGA9"/>
<evidence type="ECO:0000256" key="1">
    <source>
        <dbReference type="SAM" id="MobiDB-lite"/>
    </source>
</evidence>
<comment type="caution">
    <text evidence="2">The sequence shown here is derived from an EMBL/GenBank/DDBJ whole genome shotgun (WGS) entry which is preliminary data.</text>
</comment>
<evidence type="ECO:0000313" key="2">
    <source>
        <dbReference type="EMBL" id="RSH90128.1"/>
    </source>
</evidence>
<proteinExistence type="predicted"/>
<dbReference type="Proteomes" id="UP000279259">
    <property type="component" value="Unassembled WGS sequence"/>
</dbReference>
<accession>A0A427YGA9</accession>
<evidence type="ECO:0000313" key="3">
    <source>
        <dbReference type="Proteomes" id="UP000279259"/>
    </source>
</evidence>